<dbReference type="RefSeq" id="WP_281387603.1">
    <property type="nucleotide sequence ID" value="NZ_BAABKT010000029.1"/>
</dbReference>
<dbReference type="AlphaFoldDB" id="A0A841EH64"/>
<evidence type="ECO:0000256" key="1">
    <source>
        <dbReference type="SAM" id="MobiDB-lite"/>
    </source>
</evidence>
<evidence type="ECO:0000313" key="2">
    <source>
        <dbReference type="EMBL" id="MBB6000168.1"/>
    </source>
</evidence>
<sequence>MRIGASGLLEDWLRNAIADYGHQCTTKLQDGVGQPEAAIRGPVEGFLTNIGQATGLEVVVHDEAHKAQAGARPDFAVRVAGAIPSGLHRAVRRRAGHSGNPGADHRRA</sequence>
<keyword evidence="3" id="KW-1185">Reference proteome</keyword>
<comment type="caution">
    <text evidence="2">The sequence shown here is derived from an EMBL/GenBank/DDBJ whole genome shotgun (WGS) entry which is preliminary data.</text>
</comment>
<dbReference type="EMBL" id="JACHLY010000001">
    <property type="protein sequence ID" value="MBB6000168.1"/>
    <property type="molecule type" value="Genomic_DNA"/>
</dbReference>
<accession>A0A841EH64</accession>
<reference evidence="2 3" key="1">
    <citation type="submission" date="2020-08" db="EMBL/GenBank/DDBJ databases">
        <title>Sequencing the genomes of 1000 actinobacteria strains.</title>
        <authorList>
            <person name="Klenk H.-P."/>
        </authorList>
    </citation>
    <scope>NUCLEOTIDE SEQUENCE [LARGE SCALE GENOMIC DNA]</scope>
    <source>
        <strain evidence="2 3">DSM 44593</strain>
    </source>
</reference>
<proteinExistence type="predicted"/>
<dbReference type="Proteomes" id="UP000578077">
    <property type="component" value="Unassembled WGS sequence"/>
</dbReference>
<gene>
    <name evidence="2" type="ORF">HNR25_003919</name>
</gene>
<evidence type="ECO:0000313" key="3">
    <source>
        <dbReference type="Proteomes" id="UP000578077"/>
    </source>
</evidence>
<name>A0A841EH64_9ACTN</name>
<feature type="region of interest" description="Disordered" evidence="1">
    <location>
        <begin position="89"/>
        <end position="108"/>
    </location>
</feature>
<organism evidence="2 3">
    <name type="scientific">Streptomonospora salina</name>
    <dbReference type="NCBI Taxonomy" id="104205"/>
    <lineage>
        <taxon>Bacteria</taxon>
        <taxon>Bacillati</taxon>
        <taxon>Actinomycetota</taxon>
        <taxon>Actinomycetes</taxon>
        <taxon>Streptosporangiales</taxon>
        <taxon>Nocardiopsidaceae</taxon>
        <taxon>Streptomonospora</taxon>
    </lineage>
</organism>
<protein>
    <submittedName>
        <fullName evidence="2">Uncharacterized protein</fullName>
    </submittedName>
</protein>